<keyword evidence="1" id="KW-0812">Transmembrane</keyword>
<sequence length="165" mass="18845">MVIVLLRLVLCLVFWPVGIPYLLYRRGRTRWAFGLAVLFLSGSILSLSAIPWRNHDGGPFVPSSEEPGHKAPRASYKIIKDERLSGTKRNVQVRLAEKVSAAVLLSLAYEIRDLDPDRYPRIFIEYYLPEMSTERSAWATTHFTPELEVAIRGSTKEQDQQVTTR</sequence>
<keyword evidence="1" id="KW-1133">Transmembrane helix</keyword>
<comment type="caution">
    <text evidence="2">The sequence shown here is derived from an EMBL/GenBank/DDBJ whole genome shotgun (WGS) entry which is preliminary data.</text>
</comment>
<reference evidence="2" key="1">
    <citation type="submission" date="2020-04" db="EMBL/GenBank/DDBJ databases">
        <authorList>
            <person name="Zhang T."/>
        </authorList>
    </citation>
    <scope>NUCLEOTIDE SEQUENCE</scope>
    <source>
        <strain evidence="2">HKST-UBA02</strain>
    </source>
</reference>
<protein>
    <submittedName>
        <fullName evidence="2">Uncharacterized protein</fullName>
    </submittedName>
</protein>
<gene>
    <name evidence="2" type="ORF">KDA27_05565</name>
</gene>
<organism evidence="2 3">
    <name type="scientific">Eiseniibacteriota bacterium</name>
    <dbReference type="NCBI Taxonomy" id="2212470"/>
    <lineage>
        <taxon>Bacteria</taxon>
        <taxon>Candidatus Eiseniibacteriota</taxon>
    </lineage>
</organism>
<accession>A0A956ND77</accession>
<evidence type="ECO:0000313" key="3">
    <source>
        <dbReference type="Proteomes" id="UP000739538"/>
    </source>
</evidence>
<feature type="transmembrane region" description="Helical" evidence="1">
    <location>
        <begin position="6"/>
        <end position="24"/>
    </location>
</feature>
<dbReference type="EMBL" id="JAGQHS010000018">
    <property type="protein sequence ID" value="MCA9755250.1"/>
    <property type="molecule type" value="Genomic_DNA"/>
</dbReference>
<evidence type="ECO:0000313" key="2">
    <source>
        <dbReference type="EMBL" id="MCA9755250.1"/>
    </source>
</evidence>
<name>A0A956ND77_UNCEI</name>
<evidence type="ECO:0000256" key="1">
    <source>
        <dbReference type="SAM" id="Phobius"/>
    </source>
</evidence>
<feature type="transmembrane region" description="Helical" evidence="1">
    <location>
        <begin position="31"/>
        <end position="52"/>
    </location>
</feature>
<keyword evidence="1" id="KW-0472">Membrane</keyword>
<dbReference type="Proteomes" id="UP000739538">
    <property type="component" value="Unassembled WGS sequence"/>
</dbReference>
<dbReference type="AlphaFoldDB" id="A0A956ND77"/>
<reference evidence="2" key="2">
    <citation type="journal article" date="2021" name="Microbiome">
        <title>Successional dynamics and alternative stable states in a saline activated sludge microbial community over 9 years.</title>
        <authorList>
            <person name="Wang Y."/>
            <person name="Ye J."/>
            <person name="Ju F."/>
            <person name="Liu L."/>
            <person name="Boyd J.A."/>
            <person name="Deng Y."/>
            <person name="Parks D.H."/>
            <person name="Jiang X."/>
            <person name="Yin X."/>
            <person name="Woodcroft B.J."/>
            <person name="Tyson G.W."/>
            <person name="Hugenholtz P."/>
            <person name="Polz M.F."/>
            <person name="Zhang T."/>
        </authorList>
    </citation>
    <scope>NUCLEOTIDE SEQUENCE</scope>
    <source>
        <strain evidence="2">HKST-UBA02</strain>
    </source>
</reference>
<proteinExistence type="predicted"/>